<evidence type="ECO:0000313" key="2">
    <source>
        <dbReference type="Proteomes" id="UP000041254"/>
    </source>
</evidence>
<dbReference type="EMBL" id="CDMY01000130">
    <property type="protein sequence ID" value="CEL93036.1"/>
    <property type="molecule type" value="Genomic_DNA"/>
</dbReference>
<protein>
    <submittedName>
        <fullName evidence="1">Uncharacterized protein</fullName>
    </submittedName>
</protein>
<sequence>MLQPGIGKYKVGSLFGLTHGAFVVEKKDKVIKDRTNGKTKCKDLEDEDEKCSEISIQGGQFCSCRTSYSKQKKRLDDIKDSAAYKAFPKEDKQSIEVSGEFLELSMFSLCTQ</sequence>
<accession>A0A0G4ECK5</accession>
<name>A0A0G4ECK5_VITBC</name>
<proteinExistence type="predicted"/>
<dbReference type="Proteomes" id="UP000041254">
    <property type="component" value="Unassembled WGS sequence"/>
</dbReference>
<reference evidence="1 2" key="1">
    <citation type="submission" date="2014-11" db="EMBL/GenBank/DDBJ databases">
        <authorList>
            <person name="Zhu J."/>
            <person name="Qi W."/>
            <person name="Song R."/>
        </authorList>
    </citation>
    <scope>NUCLEOTIDE SEQUENCE [LARGE SCALE GENOMIC DNA]</scope>
</reference>
<dbReference type="AlphaFoldDB" id="A0A0G4ECK5"/>
<dbReference type="VEuPathDB" id="CryptoDB:Vbra_3615"/>
<gene>
    <name evidence="1" type="ORF">Vbra_3615</name>
</gene>
<dbReference type="InParanoid" id="A0A0G4ECK5"/>
<evidence type="ECO:0000313" key="1">
    <source>
        <dbReference type="EMBL" id="CEL93036.1"/>
    </source>
</evidence>
<keyword evidence="2" id="KW-1185">Reference proteome</keyword>
<organism evidence="1 2">
    <name type="scientific">Vitrella brassicaformis (strain CCMP3155)</name>
    <dbReference type="NCBI Taxonomy" id="1169540"/>
    <lineage>
        <taxon>Eukaryota</taxon>
        <taxon>Sar</taxon>
        <taxon>Alveolata</taxon>
        <taxon>Colpodellida</taxon>
        <taxon>Vitrellaceae</taxon>
        <taxon>Vitrella</taxon>
    </lineage>
</organism>